<evidence type="ECO:0000313" key="4">
    <source>
        <dbReference type="Proteomes" id="UP001233673"/>
    </source>
</evidence>
<feature type="compositionally biased region" description="Pro residues" evidence="1">
    <location>
        <begin position="49"/>
        <end position="58"/>
    </location>
</feature>
<protein>
    <submittedName>
        <fullName evidence="3">Uncharacterized protein</fullName>
    </submittedName>
</protein>
<evidence type="ECO:0000256" key="2">
    <source>
        <dbReference type="SAM" id="Phobius"/>
    </source>
</evidence>
<dbReference type="EMBL" id="JASNFN010000023">
    <property type="protein sequence ID" value="MDP5184292.1"/>
    <property type="molecule type" value="Genomic_DNA"/>
</dbReference>
<keyword evidence="2" id="KW-0812">Transmembrane</keyword>
<keyword evidence="2" id="KW-1133">Transmembrane helix</keyword>
<keyword evidence="2" id="KW-0472">Membrane</keyword>
<gene>
    <name evidence="3" type="ORF">QOZ88_16785</name>
</gene>
<comment type="caution">
    <text evidence="3">The sequence shown here is derived from an EMBL/GenBank/DDBJ whole genome shotgun (WGS) entry which is preliminary data.</text>
</comment>
<feature type="compositionally biased region" description="Pro residues" evidence="1">
    <location>
        <begin position="1"/>
        <end position="14"/>
    </location>
</feature>
<keyword evidence="4" id="KW-1185">Reference proteome</keyword>
<sequence>MPQPLPPETGPSAPPQQGDPGWPPPTAGWPGQGAQPAPDWAGGTSWQPAAPPPVPAPAAPVPRGRWVLAGAALGGLVVGTAVTALLLGVAVVGGAEDIGRAVAAELGPALTDGIREGMVEGTQAQMEDAMDAYGEEGGAGWYGGAPGGAVEQFPPVEPADLGPDETLDAYADNCFGGELQACDDLMYESPPLSAYEEYASTCGGRVKAYAVMACTELG</sequence>
<feature type="region of interest" description="Disordered" evidence="1">
    <location>
        <begin position="1"/>
        <end position="58"/>
    </location>
</feature>
<dbReference type="Proteomes" id="UP001233673">
    <property type="component" value="Unassembled WGS sequence"/>
</dbReference>
<proteinExistence type="predicted"/>
<name>A0ABT9IFD6_9ACTN</name>
<feature type="compositionally biased region" description="Low complexity" evidence="1">
    <location>
        <begin position="28"/>
        <end position="39"/>
    </location>
</feature>
<reference evidence="4" key="1">
    <citation type="submission" date="2023-05" db="EMBL/GenBank/DDBJ databases">
        <title>Draft genome of Pseudofrankia sp. BMG5.37.</title>
        <authorList>
            <person name="Gtari M."/>
            <person name="Ghodhbane F."/>
            <person name="Sbissi I."/>
        </authorList>
    </citation>
    <scope>NUCLEOTIDE SEQUENCE [LARGE SCALE GENOMIC DNA]</scope>
    <source>
        <strain evidence="4">BMG 814</strain>
    </source>
</reference>
<accession>A0ABT9IFD6</accession>
<dbReference type="RefSeq" id="WP_306000872.1">
    <property type="nucleotide sequence ID" value="NZ_JASNFN010000023.1"/>
</dbReference>
<organism evidence="3 4">
    <name type="scientific">Blastococcus carthaginiensis</name>
    <dbReference type="NCBI Taxonomy" id="3050034"/>
    <lineage>
        <taxon>Bacteria</taxon>
        <taxon>Bacillati</taxon>
        <taxon>Actinomycetota</taxon>
        <taxon>Actinomycetes</taxon>
        <taxon>Geodermatophilales</taxon>
        <taxon>Geodermatophilaceae</taxon>
        <taxon>Blastococcus</taxon>
    </lineage>
</organism>
<evidence type="ECO:0000256" key="1">
    <source>
        <dbReference type="SAM" id="MobiDB-lite"/>
    </source>
</evidence>
<evidence type="ECO:0000313" key="3">
    <source>
        <dbReference type="EMBL" id="MDP5184292.1"/>
    </source>
</evidence>
<feature type="transmembrane region" description="Helical" evidence="2">
    <location>
        <begin position="66"/>
        <end position="92"/>
    </location>
</feature>